<dbReference type="AlphaFoldDB" id="A0A2U3JWF8"/>
<organism evidence="1 2">
    <name type="scientific">Candidatus Desulfosporosinus infrequens</name>
    <dbReference type="NCBI Taxonomy" id="2043169"/>
    <lineage>
        <taxon>Bacteria</taxon>
        <taxon>Bacillati</taxon>
        <taxon>Bacillota</taxon>
        <taxon>Clostridia</taxon>
        <taxon>Eubacteriales</taxon>
        <taxon>Desulfitobacteriaceae</taxon>
        <taxon>Desulfosporosinus</taxon>
    </lineage>
</organism>
<proteinExistence type="predicted"/>
<evidence type="ECO:0000313" key="1">
    <source>
        <dbReference type="EMBL" id="SPF31764.1"/>
    </source>
</evidence>
<reference evidence="2" key="1">
    <citation type="submission" date="2018-02" db="EMBL/GenBank/DDBJ databases">
        <authorList>
            <person name="Hausmann B."/>
        </authorList>
    </citation>
    <scope>NUCLEOTIDE SEQUENCE [LARGE SCALE GENOMIC DNA]</scope>
    <source>
        <strain evidence="2">Peat soil MAG SbF1</strain>
    </source>
</reference>
<protein>
    <submittedName>
        <fullName evidence="1">Uncharacterized protein</fullName>
    </submittedName>
</protein>
<dbReference type="EMBL" id="OMOF01000006">
    <property type="protein sequence ID" value="SPF31764.1"/>
    <property type="molecule type" value="Genomic_DNA"/>
</dbReference>
<gene>
    <name evidence="1" type="ORF">SBF1_1030017</name>
</gene>
<dbReference type="OrthoDB" id="1795609at2"/>
<accession>A0A2U3JWF8</accession>
<dbReference type="Proteomes" id="UP000238916">
    <property type="component" value="Unassembled WGS sequence"/>
</dbReference>
<name>A0A2U3JWF8_9FIRM</name>
<evidence type="ECO:0000313" key="2">
    <source>
        <dbReference type="Proteomes" id="UP000238916"/>
    </source>
</evidence>
<sequence>MSGSQPASLSKDPINMGVRILAPISSVAGSATVYFSQPILSGNVFSATDIVIGSEFFLRIVQRLFCLETLPVLDVQTGQTIQMPLSELQAFLRWIANRSDPSQNSNSVTNGTNMPITTNGGFIGTGRRGFPTPESPEAPIVVALFVTADYSSIIDSPYVTLTIPIFTVPGIRGALPLLILVLLGTILVRAVVPPEATGSKPLSKPSATMNDSTTFTPNDLLQLLTRFGKHFGSK</sequence>